<protein>
    <submittedName>
        <fullName evidence="1">Sensor domain-containing diguanylate cyclase</fullName>
    </submittedName>
</protein>
<dbReference type="Proteomes" id="UP000310334">
    <property type="component" value="Unassembled WGS sequence"/>
</dbReference>
<keyword evidence="2" id="KW-1185">Reference proteome</keyword>
<dbReference type="InterPro" id="IPR000160">
    <property type="entry name" value="GGDEF_dom"/>
</dbReference>
<dbReference type="InterPro" id="IPR043128">
    <property type="entry name" value="Rev_trsase/Diguanyl_cyclase"/>
</dbReference>
<dbReference type="SUPFAM" id="SSF55781">
    <property type="entry name" value="GAF domain-like"/>
    <property type="match status" value="2"/>
</dbReference>
<dbReference type="Pfam" id="PF00990">
    <property type="entry name" value="GGDEF"/>
    <property type="match status" value="1"/>
</dbReference>
<dbReference type="EMBL" id="SSNT01000003">
    <property type="protein sequence ID" value="THF81969.1"/>
    <property type="molecule type" value="Genomic_DNA"/>
</dbReference>
<dbReference type="GO" id="GO:0005886">
    <property type="term" value="C:plasma membrane"/>
    <property type="evidence" value="ECO:0007669"/>
    <property type="project" value="TreeGrafter"/>
</dbReference>
<comment type="caution">
    <text evidence="1">The sequence shown here is derived from an EMBL/GenBank/DDBJ whole genome shotgun (WGS) entry which is preliminary data.</text>
</comment>
<reference evidence="1 2" key="1">
    <citation type="submission" date="2019-04" db="EMBL/GenBank/DDBJ databases">
        <title>Bacillus sediminilitoris sp. nov., isolated from a tidal flat sediment on the East China Sea.</title>
        <authorList>
            <person name="Wei Y."/>
            <person name="Mao H."/>
            <person name="Fang J."/>
        </authorList>
    </citation>
    <scope>NUCLEOTIDE SEQUENCE [LARGE SCALE GENOMIC DNA]</scope>
    <source>
        <strain evidence="1 2">DSL-17</strain>
    </source>
</reference>
<dbReference type="Gene3D" id="3.30.70.270">
    <property type="match status" value="1"/>
</dbReference>
<proteinExistence type="predicted"/>
<gene>
    <name evidence="1" type="ORF">E6W99_04800</name>
</gene>
<evidence type="ECO:0000313" key="2">
    <source>
        <dbReference type="Proteomes" id="UP000310334"/>
    </source>
</evidence>
<dbReference type="InterPro" id="IPR050469">
    <property type="entry name" value="Diguanylate_Cyclase"/>
</dbReference>
<dbReference type="NCBIfam" id="TIGR00254">
    <property type="entry name" value="GGDEF"/>
    <property type="match status" value="1"/>
</dbReference>
<dbReference type="GO" id="GO:0052621">
    <property type="term" value="F:diguanylate cyclase activity"/>
    <property type="evidence" value="ECO:0007669"/>
    <property type="project" value="TreeGrafter"/>
</dbReference>
<dbReference type="CDD" id="cd01949">
    <property type="entry name" value="GGDEF"/>
    <property type="match status" value="1"/>
</dbReference>
<name>A0A4S4C849_9BACI</name>
<dbReference type="InterPro" id="IPR029016">
    <property type="entry name" value="GAF-like_dom_sf"/>
</dbReference>
<sequence length="600" mass="68971">MGGQSVDSVVKSKLYELLSNQLYRYSINEIIEKLIDVLKSGLNISHAVFYTYNKQLDYLTPFNERCPIKSLPQDLHEGKLSSFGEFDYIPLFQNETIFALIELKGLDRSRFPSASLDEIVKACTFFHACISQFLLITQKGRKFEQLYLLTEKFHSLMNKDHVLAELITTLKTMYSDYLFYLFLSHDNDNQGDLPIKDLGFDDQEGNEIAMEAFVTGNVQLSFDKKNLQTLFYFPIKGKQGVYGVLQVVINHNTELDEENKGYITMLANAAGTALENAQLYEQSKRLIKDLQLINEISHRLNKNLKFTDTMTYLSSKIMDSFDAEEVGFFYINQYGMIQFFPGSTKFFSTEEINVYIEYLREKIEKDLEGLFIGDIKSYIHDATYSSVMAVPMVQSNNLKGCALVLHKEPYHFSFDMFKLLQSLIHHTTLALTNSLLREELETLVKTDHLTQLFSRSYFNERIEQSINKDRQGTFVLIDIDDFKRINDTYGHQTGDEVLVQVANIIKNNIREDDVAARWGGEEISVYLPQVDLKTGIIIAERIVKCVRENTSPVITISCGVSYWNAKNHENANKLFSRADKALYIAKNMGKNQVIIQEEVT</sequence>
<organism evidence="1 2">
    <name type="scientific">Metabacillus sediminilitoris</name>
    <dbReference type="NCBI Taxonomy" id="2567941"/>
    <lineage>
        <taxon>Bacteria</taxon>
        <taxon>Bacillati</taxon>
        <taxon>Bacillota</taxon>
        <taxon>Bacilli</taxon>
        <taxon>Bacillales</taxon>
        <taxon>Bacillaceae</taxon>
        <taxon>Metabacillus</taxon>
    </lineage>
</organism>
<dbReference type="FunFam" id="3.30.70.270:FF:000001">
    <property type="entry name" value="Diguanylate cyclase domain protein"/>
    <property type="match status" value="1"/>
</dbReference>
<dbReference type="SUPFAM" id="SSF55073">
    <property type="entry name" value="Nucleotide cyclase"/>
    <property type="match status" value="1"/>
</dbReference>
<accession>A0A4S4C849</accession>
<dbReference type="SMART" id="SM00267">
    <property type="entry name" value="GGDEF"/>
    <property type="match status" value="1"/>
</dbReference>
<dbReference type="PANTHER" id="PTHR45138">
    <property type="entry name" value="REGULATORY COMPONENTS OF SENSORY TRANSDUCTION SYSTEM"/>
    <property type="match status" value="1"/>
</dbReference>
<dbReference type="RefSeq" id="WP_155443929.1">
    <property type="nucleotide sequence ID" value="NZ_CP046266.1"/>
</dbReference>
<dbReference type="GO" id="GO:0043709">
    <property type="term" value="P:cell adhesion involved in single-species biofilm formation"/>
    <property type="evidence" value="ECO:0007669"/>
    <property type="project" value="TreeGrafter"/>
</dbReference>
<dbReference type="GO" id="GO:1902201">
    <property type="term" value="P:negative regulation of bacterial-type flagellum-dependent cell motility"/>
    <property type="evidence" value="ECO:0007669"/>
    <property type="project" value="TreeGrafter"/>
</dbReference>
<dbReference type="PROSITE" id="PS50887">
    <property type="entry name" value="GGDEF"/>
    <property type="match status" value="1"/>
</dbReference>
<dbReference type="PANTHER" id="PTHR45138:SF9">
    <property type="entry name" value="DIGUANYLATE CYCLASE DGCM-RELATED"/>
    <property type="match status" value="1"/>
</dbReference>
<dbReference type="AlphaFoldDB" id="A0A4S4C849"/>
<evidence type="ECO:0000313" key="1">
    <source>
        <dbReference type="EMBL" id="THF81969.1"/>
    </source>
</evidence>
<dbReference type="InterPro" id="IPR029787">
    <property type="entry name" value="Nucleotide_cyclase"/>
</dbReference>
<dbReference type="Gene3D" id="3.30.450.40">
    <property type="match status" value="2"/>
</dbReference>